<reference evidence="1 2" key="1">
    <citation type="submission" date="2024-02" db="EMBL/GenBank/DDBJ databases">
        <authorList>
            <person name="Chen Y."/>
            <person name="Shah S."/>
            <person name="Dougan E. K."/>
            <person name="Thang M."/>
            <person name="Chan C."/>
        </authorList>
    </citation>
    <scope>NUCLEOTIDE SEQUENCE [LARGE SCALE GENOMIC DNA]</scope>
</reference>
<organism evidence="1 2">
    <name type="scientific">Durusdinium trenchii</name>
    <dbReference type="NCBI Taxonomy" id="1381693"/>
    <lineage>
        <taxon>Eukaryota</taxon>
        <taxon>Sar</taxon>
        <taxon>Alveolata</taxon>
        <taxon>Dinophyceae</taxon>
        <taxon>Suessiales</taxon>
        <taxon>Symbiodiniaceae</taxon>
        <taxon>Durusdinium</taxon>
    </lineage>
</organism>
<name>A0ABP0QU50_9DINO</name>
<dbReference type="Gene3D" id="1.10.10.10">
    <property type="entry name" value="Winged helix-like DNA-binding domain superfamily/Winged helix DNA-binding domain"/>
    <property type="match status" value="1"/>
</dbReference>
<evidence type="ECO:0000313" key="1">
    <source>
        <dbReference type="EMBL" id="CAK9091504.1"/>
    </source>
</evidence>
<keyword evidence="2" id="KW-1185">Reference proteome</keyword>
<dbReference type="PANTHER" id="PTHR12732:SF0">
    <property type="entry name" value="PCI DOMAIN-CONTAINING PROTEIN 2"/>
    <property type="match status" value="1"/>
</dbReference>
<dbReference type="SMART" id="SM00753">
    <property type="entry name" value="PAM"/>
    <property type="match status" value="1"/>
</dbReference>
<dbReference type="InterPro" id="IPR036388">
    <property type="entry name" value="WH-like_DNA-bd_sf"/>
</dbReference>
<proteinExistence type="predicted"/>
<comment type="caution">
    <text evidence="1">The sequence shown here is derived from an EMBL/GenBank/DDBJ whole genome shotgun (WGS) entry which is preliminary data.</text>
</comment>
<dbReference type="EMBL" id="CAXAMM010040173">
    <property type="protein sequence ID" value="CAK9091504.1"/>
    <property type="molecule type" value="Genomic_DNA"/>
</dbReference>
<dbReference type="InterPro" id="IPR045114">
    <property type="entry name" value="Csn12-like"/>
</dbReference>
<dbReference type="Proteomes" id="UP001642464">
    <property type="component" value="Unassembled WGS sequence"/>
</dbReference>
<protein>
    <recommendedName>
        <fullName evidence="3">COP9 signalosome complex subunit 12</fullName>
    </recommendedName>
</protein>
<evidence type="ECO:0000313" key="2">
    <source>
        <dbReference type="Proteomes" id="UP001642464"/>
    </source>
</evidence>
<sequence>MAGNGGFCRSFVELCDLNDGFELHKLLRTTTGTHPTEEDKKDSCDDDIAAAVVAAWSAGDTPEGLESALDALQKWSNRYLDRNAKVRWMLTPMLWLAARTRQLAVQLDGSDSRRYRERVVEGALVICCELLRLYSSLGQASQCAFVLTTVGNASKNNAFDAVKLPKSLLVTLYFLWGKHLVMAGSIEEAEDKLNRALAICPLKAARNRCQILRYLIPCRLRLGQYPTQGLLKRNDLQSLTGIVAATATGNVKRFSEELEKQEDTLICWGTYLVVEKLKIVAYRNLVRHVYEIQCELLEGAQKVKQDLAPFEQAFQWQDDCTPDETLCLLAHLIYIGAVRGYLSDVHRKVVFSKEMPFPPVSSWSTKA</sequence>
<gene>
    <name evidence="1" type="ORF">SCF082_LOCUS43104</name>
</gene>
<accession>A0ABP0QU50</accession>
<dbReference type="PANTHER" id="PTHR12732">
    <property type="entry name" value="UNCHARACTERIZED PROTEASOME COMPONENT REGION PCI-CONTAINING"/>
    <property type="match status" value="1"/>
</dbReference>
<evidence type="ECO:0008006" key="3">
    <source>
        <dbReference type="Google" id="ProtNLM"/>
    </source>
</evidence>